<name>A0A2I4FDR8_JUGRE</name>
<sequence>MGYYKLNWDATIAKEASKVAIGAVIRDQMGLVVGTLQAQKVLFVDSFMAEAYALMLAVIFCRDMGIQDIIMEGDALQVIHVLNKATTDWSQGGVLIANAKMILNTLHSWSGSHVKREGNKAAHILARNTPSLEEDLYVLEDYPACIHSIILSEMM</sequence>
<dbReference type="GO" id="GO:0003676">
    <property type="term" value="F:nucleic acid binding"/>
    <property type="evidence" value="ECO:0007669"/>
    <property type="project" value="InterPro"/>
</dbReference>
<reference evidence="2" key="1">
    <citation type="submission" date="2025-08" db="UniProtKB">
        <authorList>
            <consortium name="RefSeq"/>
        </authorList>
    </citation>
    <scope>IDENTIFICATION</scope>
    <source>
        <tissue evidence="2">Leaves</tissue>
    </source>
</reference>
<accession>A0A2I4FDR8</accession>
<dbReference type="Proteomes" id="UP000235220">
    <property type="component" value="Chromosome 8"/>
</dbReference>
<dbReference type="KEGG" id="jre:108997851"/>
<dbReference type="OrthoDB" id="1906820at2759"/>
<keyword evidence="1" id="KW-1185">Reference proteome</keyword>
<dbReference type="AlphaFoldDB" id="A0A2I4FDR8"/>
<dbReference type="InterPro" id="IPR002156">
    <property type="entry name" value="RNaseH_domain"/>
</dbReference>
<dbReference type="Gene3D" id="3.30.420.10">
    <property type="entry name" value="Ribonuclease H-like superfamily/Ribonuclease H"/>
    <property type="match status" value="1"/>
</dbReference>
<evidence type="ECO:0000313" key="1">
    <source>
        <dbReference type="Proteomes" id="UP000235220"/>
    </source>
</evidence>
<evidence type="ECO:0000313" key="2">
    <source>
        <dbReference type="RefSeq" id="XP_018829783.1"/>
    </source>
</evidence>
<dbReference type="PANTHER" id="PTHR47723:SF21">
    <property type="entry name" value="POLYNUCLEOTIDYL TRANSFERASE, RIBONUCLEASE H-LIKE SUPERFAMILY PROTEIN"/>
    <property type="match status" value="1"/>
</dbReference>
<organism evidence="1 2">
    <name type="scientific">Juglans regia</name>
    <name type="common">English walnut</name>
    <dbReference type="NCBI Taxonomy" id="51240"/>
    <lineage>
        <taxon>Eukaryota</taxon>
        <taxon>Viridiplantae</taxon>
        <taxon>Streptophyta</taxon>
        <taxon>Embryophyta</taxon>
        <taxon>Tracheophyta</taxon>
        <taxon>Spermatophyta</taxon>
        <taxon>Magnoliopsida</taxon>
        <taxon>eudicotyledons</taxon>
        <taxon>Gunneridae</taxon>
        <taxon>Pentapetalae</taxon>
        <taxon>rosids</taxon>
        <taxon>fabids</taxon>
        <taxon>Fagales</taxon>
        <taxon>Juglandaceae</taxon>
        <taxon>Juglans</taxon>
    </lineage>
</organism>
<dbReference type="InterPro" id="IPR053151">
    <property type="entry name" value="RNase_H-like"/>
</dbReference>
<protein>
    <submittedName>
        <fullName evidence="2">Uncharacterized protein LOC108997851</fullName>
    </submittedName>
</protein>
<dbReference type="SUPFAM" id="SSF53098">
    <property type="entry name" value="Ribonuclease H-like"/>
    <property type="match status" value="1"/>
</dbReference>
<gene>
    <name evidence="2" type="primary">LOC108997851</name>
</gene>
<dbReference type="CDD" id="cd06222">
    <property type="entry name" value="RNase_H_like"/>
    <property type="match status" value="1"/>
</dbReference>
<dbReference type="Gramene" id="Jr08_14970_p1">
    <property type="protein sequence ID" value="cds.Jr08_14970_p1"/>
    <property type="gene ID" value="Jr08_14970"/>
</dbReference>
<dbReference type="RefSeq" id="XP_018829783.1">
    <property type="nucleotide sequence ID" value="XM_018974238.1"/>
</dbReference>
<dbReference type="GeneID" id="108997851"/>
<dbReference type="InterPro" id="IPR012337">
    <property type="entry name" value="RNaseH-like_sf"/>
</dbReference>
<dbReference type="Pfam" id="PF13456">
    <property type="entry name" value="RVT_3"/>
    <property type="match status" value="1"/>
</dbReference>
<dbReference type="InterPro" id="IPR036397">
    <property type="entry name" value="RNaseH_sf"/>
</dbReference>
<proteinExistence type="predicted"/>
<dbReference type="GO" id="GO:0004523">
    <property type="term" value="F:RNA-DNA hybrid ribonuclease activity"/>
    <property type="evidence" value="ECO:0007669"/>
    <property type="project" value="InterPro"/>
</dbReference>
<dbReference type="InterPro" id="IPR044730">
    <property type="entry name" value="RNase_H-like_dom_plant"/>
</dbReference>
<dbReference type="PANTHER" id="PTHR47723">
    <property type="entry name" value="OS05G0353850 PROTEIN"/>
    <property type="match status" value="1"/>
</dbReference>